<dbReference type="EMBL" id="JBDXMX010000004">
    <property type="protein sequence ID" value="MEO9248250.1"/>
    <property type="molecule type" value="Genomic_DNA"/>
</dbReference>
<reference evidence="1 2" key="1">
    <citation type="submission" date="2024-05" db="EMBL/GenBank/DDBJ databases">
        <authorList>
            <person name="Yi C."/>
        </authorList>
    </citation>
    <scope>NUCLEOTIDE SEQUENCE [LARGE SCALE GENOMIC DNA]</scope>
    <source>
        <strain evidence="1 2">XS13</strain>
    </source>
</reference>
<evidence type="ECO:0000313" key="2">
    <source>
        <dbReference type="Proteomes" id="UP001484097"/>
    </source>
</evidence>
<protein>
    <submittedName>
        <fullName evidence="1">Uncharacterized protein</fullName>
    </submittedName>
</protein>
<sequence>MQQHEQGPAQWTYPDFAHNLNGPRYSRRYAMMHDLDRSAWTRRPNAQAPAELLS</sequence>
<organism evidence="1 2">
    <name type="scientific">Citricoccus nitrophenolicus</name>
    <dbReference type="NCBI Taxonomy" id="863575"/>
    <lineage>
        <taxon>Bacteria</taxon>
        <taxon>Bacillati</taxon>
        <taxon>Actinomycetota</taxon>
        <taxon>Actinomycetes</taxon>
        <taxon>Micrococcales</taxon>
        <taxon>Micrococcaceae</taxon>
        <taxon>Citricoccus</taxon>
    </lineage>
</organism>
<evidence type="ECO:0000313" key="1">
    <source>
        <dbReference type="EMBL" id="MEO9248250.1"/>
    </source>
</evidence>
<dbReference type="RefSeq" id="WP_347920852.1">
    <property type="nucleotide sequence ID" value="NZ_JBDXMX010000004.1"/>
</dbReference>
<keyword evidence="2" id="KW-1185">Reference proteome</keyword>
<comment type="caution">
    <text evidence="1">The sequence shown here is derived from an EMBL/GenBank/DDBJ whole genome shotgun (WGS) entry which is preliminary data.</text>
</comment>
<gene>
    <name evidence="1" type="ORF">ABDK96_11195</name>
</gene>
<dbReference type="Proteomes" id="UP001484097">
    <property type="component" value="Unassembled WGS sequence"/>
</dbReference>
<proteinExistence type="predicted"/>
<name>A0ABV0IJB1_9MICC</name>
<accession>A0ABV0IJB1</accession>